<protein>
    <submittedName>
        <fullName evidence="1">Uncharacterized protein</fullName>
    </submittedName>
</protein>
<gene>
    <name evidence="1" type="ORF">B0T10DRAFT_36859</name>
</gene>
<evidence type="ECO:0000313" key="1">
    <source>
        <dbReference type="EMBL" id="KAH6900765.1"/>
    </source>
</evidence>
<name>A0A9P8WIY5_9HYPO</name>
<proteinExistence type="predicted"/>
<comment type="caution">
    <text evidence="1">The sequence shown here is derived from an EMBL/GenBank/DDBJ whole genome shotgun (WGS) entry which is preliminary data.</text>
</comment>
<dbReference type="Proteomes" id="UP000777438">
    <property type="component" value="Unassembled WGS sequence"/>
</dbReference>
<keyword evidence="2" id="KW-1185">Reference proteome</keyword>
<reference evidence="1 2" key="1">
    <citation type="journal article" date="2021" name="Nat. Commun.">
        <title>Genetic determinants of endophytism in the Arabidopsis root mycobiome.</title>
        <authorList>
            <person name="Mesny F."/>
            <person name="Miyauchi S."/>
            <person name="Thiergart T."/>
            <person name="Pickel B."/>
            <person name="Atanasova L."/>
            <person name="Karlsson M."/>
            <person name="Huettel B."/>
            <person name="Barry K.W."/>
            <person name="Haridas S."/>
            <person name="Chen C."/>
            <person name="Bauer D."/>
            <person name="Andreopoulos W."/>
            <person name="Pangilinan J."/>
            <person name="LaButti K."/>
            <person name="Riley R."/>
            <person name="Lipzen A."/>
            <person name="Clum A."/>
            <person name="Drula E."/>
            <person name="Henrissat B."/>
            <person name="Kohler A."/>
            <person name="Grigoriev I.V."/>
            <person name="Martin F.M."/>
            <person name="Hacquard S."/>
        </authorList>
    </citation>
    <scope>NUCLEOTIDE SEQUENCE [LARGE SCALE GENOMIC DNA]</scope>
    <source>
        <strain evidence="1 2">MPI-CAGE-CH-0241</strain>
    </source>
</reference>
<organism evidence="1 2">
    <name type="scientific">Thelonectria olida</name>
    <dbReference type="NCBI Taxonomy" id="1576542"/>
    <lineage>
        <taxon>Eukaryota</taxon>
        <taxon>Fungi</taxon>
        <taxon>Dikarya</taxon>
        <taxon>Ascomycota</taxon>
        <taxon>Pezizomycotina</taxon>
        <taxon>Sordariomycetes</taxon>
        <taxon>Hypocreomycetidae</taxon>
        <taxon>Hypocreales</taxon>
        <taxon>Nectriaceae</taxon>
        <taxon>Thelonectria</taxon>
    </lineage>
</organism>
<sequence>MTMSAYKHDCVFDLKKKATYPSRRQTPFFRKVSSSFHRHLTLSTSRIFAEFPTRQWGPSEARYRSSRPLLTRDGTYYLSLISALLNPTHEILCLKERAKLSIVPHYPSVQLTIVHLSLACPYCLPETLSTWPLCCATSLSAQHKHIDHLCRTFGHLYEAIRRNEVSQSSALPVSEYRYINGATWKIYAVIFPTRHIA</sequence>
<dbReference type="EMBL" id="JAGPYM010000001">
    <property type="protein sequence ID" value="KAH6900765.1"/>
    <property type="molecule type" value="Genomic_DNA"/>
</dbReference>
<dbReference type="AlphaFoldDB" id="A0A9P8WIY5"/>
<accession>A0A9P8WIY5</accession>
<evidence type="ECO:0000313" key="2">
    <source>
        <dbReference type="Proteomes" id="UP000777438"/>
    </source>
</evidence>